<feature type="compositionally biased region" description="Low complexity" evidence="3">
    <location>
        <begin position="287"/>
        <end position="305"/>
    </location>
</feature>
<dbReference type="Proteomes" id="UP000612055">
    <property type="component" value="Unassembled WGS sequence"/>
</dbReference>
<evidence type="ECO:0000256" key="1">
    <source>
        <dbReference type="ARBA" id="ARBA00006151"/>
    </source>
</evidence>
<gene>
    <name evidence="5" type="ORF">HYH03_001511</name>
</gene>
<evidence type="ECO:0000259" key="4">
    <source>
        <dbReference type="Pfam" id="PF15247"/>
    </source>
</evidence>
<proteinExistence type="inferred from homology"/>
<feature type="domain" description="Histone RNA hairpin-binding protein RNA-binding" evidence="4">
    <location>
        <begin position="84"/>
        <end position="155"/>
    </location>
</feature>
<name>A0A835YD42_9CHLO</name>
<evidence type="ECO:0000256" key="2">
    <source>
        <dbReference type="ARBA" id="ARBA00022884"/>
    </source>
</evidence>
<dbReference type="FunFam" id="1.10.8.1120:FF:000001">
    <property type="entry name" value="Histone RNA hairpin-binding protein-like"/>
    <property type="match status" value="1"/>
</dbReference>
<protein>
    <recommendedName>
        <fullName evidence="4">Histone RNA hairpin-binding protein RNA-binding domain-containing protein</fullName>
    </recommendedName>
</protein>
<comment type="caution">
    <text evidence="5">The sequence shown here is derived from an EMBL/GenBank/DDBJ whole genome shotgun (WGS) entry which is preliminary data.</text>
</comment>
<dbReference type="GO" id="GO:0005737">
    <property type="term" value="C:cytoplasm"/>
    <property type="evidence" value="ECO:0007669"/>
    <property type="project" value="TreeGrafter"/>
</dbReference>
<dbReference type="PANTHER" id="PTHR17408:SF0">
    <property type="entry name" value="HISTONE RNA HAIRPIN-BINDING PROTEIN"/>
    <property type="match status" value="1"/>
</dbReference>
<reference evidence="5" key="1">
    <citation type="journal article" date="2020" name="bioRxiv">
        <title>Comparative genomics of Chlamydomonas.</title>
        <authorList>
            <person name="Craig R.J."/>
            <person name="Hasan A.R."/>
            <person name="Ness R.W."/>
            <person name="Keightley P.D."/>
        </authorList>
    </citation>
    <scope>NUCLEOTIDE SEQUENCE</scope>
    <source>
        <strain evidence="5">CCAP 11/70</strain>
    </source>
</reference>
<dbReference type="Pfam" id="PF15247">
    <property type="entry name" value="SLBP_RNA_bind"/>
    <property type="match status" value="1"/>
</dbReference>
<organism evidence="5 6">
    <name type="scientific">Edaphochlamys debaryana</name>
    <dbReference type="NCBI Taxonomy" id="47281"/>
    <lineage>
        <taxon>Eukaryota</taxon>
        <taxon>Viridiplantae</taxon>
        <taxon>Chlorophyta</taxon>
        <taxon>core chlorophytes</taxon>
        <taxon>Chlorophyceae</taxon>
        <taxon>CS clade</taxon>
        <taxon>Chlamydomonadales</taxon>
        <taxon>Chlamydomonadales incertae sedis</taxon>
        <taxon>Edaphochlamys</taxon>
    </lineage>
</organism>
<dbReference type="GO" id="GO:0006398">
    <property type="term" value="P:mRNA 3'-end processing by stem-loop binding and cleavage"/>
    <property type="evidence" value="ECO:0007669"/>
    <property type="project" value="TreeGrafter"/>
</dbReference>
<feature type="compositionally biased region" description="Acidic residues" evidence="3">
    <location>
        <begin position="373"/>
        <end position="394"/>
    </location>
</feature>
<evidence type="ECO:0000313" key="5">
    <source>
        <dbReference type="EMBL" id="KAG2500747.1"/>
    </source>
</evidence>
<keyword evidence="6" id="KW-1185">Reference proteome</keyword>
<evidence type="ECO:0000313" key="6">
    <source>
        <dbReference type="Proteomes" id="UP000612055"/>
    </source>
</evidence>
<feature type="compositionally biased region" description="Basic and acidic residues" evidence="3">
    <location>
        <begin position="73"/>
        <end position="84"/>
    </location>
</feature>
<dbReference type="AlphaFoldDB" id="A0A835YD42"/>
<accession>A0A835YD42</accession>
<dbReference type="InterPro" id="IPR038294">
    <property type="entry name" value="SLBP_RNA_bind_sf"/>
</dbReference>
<dbReference type="OrthoDB" id="265795at2759"/>
<keyword evidence="2" id="KW-0694">RNA-binding</keyword>
<evidence type="ECO:0000256" key="3">
    <source>
        <dbReference type="SAM" id="MobiDB-lite"/>
    </source>
</evidence>
<feature type="compositionally biased region" description="Low complexity" evidence="3">
    <location>
        <begin position="182"/>
        <end position="201"/>
    </location>
</feature>
<dbReference type="EMBL" id="JAEHOE010000003">
    <property type="protein sequence ID" value="KAG2500747.1"/>
    <property type="molecule type" value="Genomic_DNA"/>
</dbReference>
<dbReference type="GO" id="GO:0051028">
    <property type="term" value="P:mRNA transport"/>
    <property type="evidence" value="ECO:0007669"/>
    <property type="project" value="TreeGrafter"/>
</dbReference>
<sequence length="394" mass="41729">MTSTITGRAKDVSADFYVDDVPDYIPMPTDRIPVNDEPFDLGDRRRGREGSSGPGSSSGAPRWQKRPSSGGGADKDKPVPADLDEHRLAQRQKQIDYGKNTIGYQRYLKEVPKDKRRRRGDQCLDAVTPDINQNISKRCFDGQVRVWRRFLHKYDTELEEGEERKVPNAYAPRGWTGRSSDDVAVSAVASSPTNSSRSRGSLDGYLEPSHARAAPPDGGRKRPFGRAFDGAPGNPNPSKLLTSPAAGKPLAPQSAPPATAADSRPAPSPAGRCADPPCDPPLPMTAPPAASRSAAAAAATSTADPPRIPPHAALSPARGPGRSGPSGPSPYKSRLGGSAAGVGASPPGSAGRRGTRPSPMKVAGGGEDLFREWEEEDYEGLEPCDDAELEEVGL</sequence>
<dbReference type="GO" id="GO:0071207">
    <property type="term" value="F:histone pre-mRNA stem-loop binding"/>
    <property type="evidence" value="ECO:0007669"/>
    <property type="project" value="TreeGrafter"/>
</dbReference>
<dbReference type="GO" id="GO:0071204">
    <property type="term" value="C:histone pre-mRNA 3'end processing complex"/>
    <property type="evidence" value="ECO:0007669"/>
    <property type="project" value="TreeGrafter"/>
</dbReference>
<feature type="compositionally biased region" description="Low complexity" evidence="3">
    <location>
        <begin position="341"/>
        <end position="350"/>
    </location>
</feature>
<feature type="region of interest" description="Disordered" evidence="3">
    <location>
        <begin position="158"/>
        <end position="394"/>
    </location>
</feature>
<dbReference type="Gene3D" id="1.10.8.1120">
    <property type="entry name" value="Histone RNA hairpin-binding protein RNA-binding domain"/>
    <property type="match status" value="1"/>
</dbReference>
<feature type="region of interest" description="Disordered" evidence="3">
    <location>
        <begin position="1"/>
        <end position="84"/>
    </location>
</feature>
<feature type="compositionally biased region" description="Low complexity" evidence="3">
    <location>
        <begin position="315"/>
        <end position="330"/>
    </location>
</feature>
<dbReference type="PANTHER" id="PTHR17408">
    <property type="entry name" value="HISTONE RNA HAIRPIN-BINDING PROTEIN"/>
    <property type="match status" value="1"/>
</dbReference>
<dbReference type="GO" id="GO:0003729">
    <property type="term" value="F:mRNA binding"/>
    <property type="evidence" value="ECO:0007669"/>
    <property type="project" value="InterPro"/>
</dbReference>
<feature type="compositionally biased region" description="Pro residues" evidence="3">
    <location>
        <begin position="277"/>
        <end position="286"/>
    </location>
</feature>
<dbReference type="InterPro" id="IPR026502">
    <property type="entry name" value="SLBP1/SLBP2"/>
</dbReference>
<dbReference type="InterPro" id="IPR029344">
    <property type="entry name" value="SLBP_RNA_bind"/>
</dbReference>
<comment type="similarity">
    <text evidence="1">Belongs to the SLBP family.</text>
</comment>